<reference evidence="3 4" key="1">
    <citation type="submission" date="2024-01" db="EMBL/GenBank/DDBJ databases">
        <title>The genomes of 5 underutilized Papilionoideae crops provide insights into root nodulation and disease resistanc.</title>
        <authorList>
            <person name="Jiang F."/>
        </authorList>
    </citation>
    <scope>NUCLEOTIDE SEQUENCE [LARGE SCALE GENOMIC DNA]</scope>
    <source>
        <strain evidence="3">JINMINGXINNONG_FW02</strain>
        <tissue evidence="3">Leaves</tissue>
    </source>
</reference>
<keyword evidence="1" id="KW-0812">Transmembrane</keyword>
<name>A0AAN9NPU0_PHACN</name>
<feature type="chain" id="PRO_5042898277" evidence="2">
    <location>
        <begin position="20"/>
        <end position="83"/>
    </location>
</feature>
<keyword evidence="4" id="KW-1185">Reference proteome</keyword>
<dbReference type="EMBL" id="JAYMYR010000003">
    <property type="protein sequence ID" value="KAK7373613.1"/>
    <property type="molecule type" value="Genomic_DNA"/>
</dbReference>
<evidence type="ECO:0000256" key="1">
    <source>
        <dbReference type="SAM" id="Phobius"/>
    </source>
</evidence>
<evidence type="ECO:0000313" key="3">
    <source>
        <dbReference type="EMBL" id="KAK7373613.1"/>
    </source>
</evidence>
<gene>
    <name evidence="3" type="ORF">VNO80_07028</name>
</gene>
<proteinExistence type="predicted"/>
<protein>
    <submittedName>
        <fullName evidence="3">Uncharacterized protein</fullName>
    </submittedName>
</protein>
<evidence type="ECO:0000313" key="4">
    <source>
        <dbReference type="Proteomes" id="UP001374584"/>
    </source>
</evidence>
<evidence type="ECO:0000256" key="2">
    <source>
        <dbReference type="SAM" id="SignalP"/>
    </source>
</evidence>
<accession>A0AAN9NPU0</accession>
<comment type="caution">
    <text evidence="3">The sequence shown here is derived from an EMBL/GenBank/DDBJ whole genome shotgun (WGS) entry which is preliminary data.</text>
</comment>
<feature type="transmembrane region" description="Helical" evidence="1">
    <location>
        <begin position="35"/>
        <end position="51"/>
    </location>
</feature>
<keyword evidence="1" id="KW-0472">Membrane</keyword>
<dbReference type="AlphaFoldDB" id="A0AAN9NPU0"/>
<dbReference type="Proteomes" id="UP001374584">
    <property type="component" value="Unassembled WGS sequence"/>
</dbReference>
<sequence length="83" mass="9484">MEYLIFVSIVILFFTYLLTEPVELISGAKNMEIYEGVLLSILSIMGTAYIREYTDNSKKKRNDIPSVCWRNLSETSGITVEVI</sequence>
<feature type="signal peptide" evidence="2">
    <location>
        <begin position="1"/>
        <end position="19"/>
    </location>
</feature>
<organism evidence="3 4">
    <name type="scientific">Phaseolus coccineus</name>
    <name type="common">Scarlet runner bean</name>
    <name type="synonym">Phaseolus multiflorus</name>
    <dbReference type="NCBI Taxonomy" id="3886"/>
    <lineage>
        <taxon>Eukaryota</taxon>
        <taxon>Viridiplantae</taxon>
        <taxon>Streptophyta</taxon>
        <taxon>Embryophyta</taxon>
        <taxon>Tracheophyta</taxon>
        <taxon>Spermatophyta</taxon>
        <taxon>Magnoliopsida</taxon>
        <taxon>eudicotyledons</taxon>
        <taxon>Gunneridae</taxon>
        <taxon>Pentapetalae</taxon>
        <taxon>rosids</taxon>
        <taxon>fabids</taxon>
        <taxon>Fabales</taxon>
        <taxon>Fabaceae</taxon>
        <taxon>Papilionoideae</taxon>
        <taxon>50 kb inversion clade</taxon>
        <taxon>NPAAA clade</taxon>
        <taxon>indigoferoid/millettioid clade</taxon>
        <taxon>Phaseoleae</taxon>
        <taxon>Phaseolus</taxon>
    </lineage>
</organism>
<keyword evidence="1" id="KW-1133">Transmembrane helix</keyword>
<keyword evidence="2" id="KW-0732">Signal</keyword>